<reference evidence="1 2" key="1">
    <citation type="submission" date="2020-09" db="EMBL/GenBank/DDBJ databases">
        <title>De no assembly of potato wild relative species, Solanum commersonii.</title>
        <authorList>
            <person name="Cho K."/>
        </authorList>
    </citation>
    <scope>NUCLEOTIDE SEQUENCE [LARGE SCALE GENOMIC DNA]</scope>
    <source>
        <strain evidence="1">LZ3.2</strain>
        <tissue evidence="1">Leaf</tissue>
    </source>
</reference>
<organism evidence="1 2">
    <name type="scientific">Solanum commersonii</name>
    <name type="common">Commerson's wild potato</name>
    <name type="synonym">Commerson's nightshade</name>
    <dbReference type="NCBI Taxonomy" id="4109"/>
    <lineage>
        <taxon>Eukaryota</taxon>
        <taxon>Viridiplantae</taxon>
        <taxon>Streptophyta</taxon>
        <taxon>Embryophyta</taxon>
        <taxon>Tracheophyta</taxon>
        <taxon>Spermatophyta</taxon>
        <taxon>Magnoliopsida</taxon>
        <taxon>eudicotyledons</taxon>
        <taxon>Gunneridae</taxon>
        <taxon>Pentapetalae</taxon>
        <taxon>asterids</taxon>
        <taxon>lamiids</taxon>
        <taxon>Solanales</taxon>
        <taxon>Solanaceae</taxon>
        <taxon>Solanoideae</taxon>
        <taxon>Solaneae</taxon>
        <taxon>Solanum</taxon>
    </lineage>
</organism>
<dbReference type="EMBL" id="JACXVP010000012">
    <property type="protein sequence ID" value="KAG5572923.1"/>
    <property type="molecule type" value="Genomic_DNA"/>
</dbReference>
<sequence>MPIKLTIQRSLDRLNFIQIKSMQKELERLLVVFVGFLVGKSERRKDRLWGLGGAGSEEENVKNGVFWWWTRRIPAELR</sequence>
<accession>A0A9J5WB29</accession>
<gene>
    <name evidence="1" type="ORF">H5410_062689</name>
</gene>
<dbReference type="AlphaFoldDB" id="A0A9J5WB29"/>
<dbReference type="Proteomes" id="UP000824120">
    <property type="component" value="Chromosome 12"/>
</dbReference>
<name>A0A9J5WB29_SOLCO</name>
<evidence type="ECO:0000313" key="2">
    <source>
        <dbReference type="Proteomes" id="UP000824120"/>
    </source>
</evidence>
<evidence type="ECO:0000313" key="1">
    <source>
        <dbReference type="EMBL" id="KAG5572923.1"/>
    </source>
</evidence>
<comment type="caution">
    <text evidence="1">The sequence shown here is derived from an EMBL/GenBank/DDBJ whole genome shotgun (WGS) entry which is preliminary data.</text>
</comment>
<proteinExistence type="predicted"/>
<protein>
    <submittedName>
        <fullName evidence="1">Uncharacterized protein</fullName>
    </submittedName>
</protein>
<keyword evidence="2" id="KW-1185">Reference proteome</keyword>